<organism evidence="1 2">
    <name type="scientific">Zygosaccharomyces bailii (strain CLIB 213 / ATCC 58445 / CBS 680 / BCRC 21525 / NBRC 1098 / NCYC 1416 / NRRL Y-2227)</name>
    <dbReference type="NCBI Taxonomy" id="1333698"/>
    <lineage>
        <taxon>Eukaryota</taxon>
        <taxon>Fungi</taxon>
        <taxon>Dikarya</taxon>
        <taxon>Ascomycota</taxon>
        <taxon>Saccharomycotina</taxon>
        <taxon>Saccharomycetes</taxon>
        <taxon>Saccharomycetales</taxon>
        <taxon>Saccharomycetaceae</taxon>
        <taxon>Zygosaccharomyces</taxon>
    </lineage>
</organism>
<dbReference type="Proteomes" id="UP000019375">
    <property type="component" value="Unassembled WGS sequence"/>
</dbReference>
<protein>
    <submittedName>
        <fullName evidence="1">BN860_16094g1_1</fullName>
    </submittedName>
</protein>
<evidence type="ECO:0000313" key="2">
    <source>
        <dbReference type="Proteomes" id="UP000019375"/>
    </source>
</evidence>
<dbReference type="AlphaFoldDB" id="A0A8J2T4C9"/>
<sequence>MSDNNLLLKVLNVPKFVYKYARRKNTVPNLQHKIELQALGKKYAEYESSYNTFALFQWRKQDYTWFNKEYYWQEFARSYTADEPTIFLREKLNNEAMRSCLQSSLPQGASEYRCAFQNISGPGPLKSMLKLTKAENAKLELNTLGLRTEGNNIACYIQSFLEESENMYKDLSYEKLLSIARHSEKDKNSSIRQLINDLAETGLTSSSIVNDSNWLILTRV</sequence>
<dbReference type="OrthoDB" id="4036068at2759"/>
<name>A0A8J2T4C9_ZYGB2</name>
<proteinExistence type="predicted"/>
<evidence type="ECO:0000313" key="1">
    <source>
        <dbReference type="EMBL" id="CDF88688.1"/>
    </source>
</evidence>
<accession>A0A8J2T4C9</accession>
<dbReference type="EMBL" id="HG316455">
    <property type="protein sequence ID" value="CDF88688.1"/>
    <property type="molecule type" value="Genomic_DNA"/>
</dbReference>
<gene>
    <name evidence="1" type="ORF">BN860_16094g</name>
</gene>
<keyword evidence="2" id="KW-1185">Reference proteome</keyword>
<reference evidence="2" key="1">
    <citation type="journal article" date="2013" name="Genome Announc.">
        <title>Genome sequence of the food spoilage yeast Zygosaccharomyces bailii CLIB 213(T).</title>
        <authorList>
            <person name="Galeote V."/>
            <person name="Bigey F."/>
            <person name="Devillers H."/>
            <person name="Neuveglise C."/>
            <person name="Dequin S."/>
        </authorList>
    </citation>
    <scope>NUCLEOTIDE SEQUENCE [LARGE SCALE GENOMIC DNA]</scope>
    <source>
        <strain evidence="2">CLIB 213 / ATCC 58445 / CBS 680 / CCRC 21525 / NBRC 1098 / NCYC 1416 / NRRL Y-2227</strain>
    </source>
</reference>